<sequence>FQNIQGVQRKKIYLESLLTGMNIAFNLYLLPEVSGYGYQLQWLLPRLCRVKKKTFRREQNSKSIVQ</sequence>
<reference evidence="1" key="1">
    <citation type="submission" date="2015-12" db="EMBL/GenBank/DDBJ databases">
        <title>Gene expression during late stages of embryo sac development: a critical building block for successful pollen-pistil interactions.</title>
        <authorList>
            <person name="Liu Y."/>
            <person name="Joly V."/>
            <person name="Sabar M."/>
            <person name="Matton D.P."/>
        </authorList>
    </citation>
    <scope>NUCLEOTIDE SEQUENCE</scope>
</reference>
<dbReference type="AlphaFoldDB" id="A0A0V0GM06"/>
<feature type="non-terminal residue" evidence="1">
    <location>
        <position position="1"/>
    </location>
</feature>
<proteinExistence type="predicted"/>
<accession>A0A0V0GM06</accession>
<evidence type="ECO:0000313" key="1">
    <source>
        <dbReference type="EMBL" id="JAP08829.1"/>
    </source>
</evidence>
<name>A0A0V0GM06_SOLCH</name>
<protein>
    <submittedName>
        <fullName evidence="1">Putative ovule protein</fullName>
    </submittedName>
</protein>
<dbReference type="EMBL" id="GEDG01036196">
    <property type="protein sequence ID" value="JAP08829.1"/>
    <property type="molecule type" value="Transcribed_RNA"/>
</dbReference>
<organism evidence="1">
    <name type="scientific">Solanum chacoense</name>
    <name type="common">Chaco potato</name>
    <dbReference type="NCBI Taxonomy" id="4108"/>
    <lineage>
        <taxon>Eukaryota</taxon>
        <taxon>Viridiplantae</taxon>
        <taxon>Streptophyta</taxon>
        <taxon>Embryophyta</taxon>
        <taxon>Tracheophyta</taxon>
        <taxon>Spermatophyta</taxon>
        <taxon>Magnoliopsida</taxon>
        <taxon>eudicotyledons</taxon>
        <taxon>Gunneridae</taxon>
        <taxon>Pentapetalae</taxon>
        <taxon>asterids</taxon>
        <taxon>lamiids</taxon>
        <taxon>Solanales</taxon>
        <taxon>Solanaceae</taxon>
        <taxon>Solanoideae</taxon>
        <taxon>Solaneae</taxon>
        <taxon>Solanum</taxon>
    </lineage>
</organism>